<accession>A0A085MDD7</accession>
<organism evidence="2 4">
    <name type="scientific">Trichuris suis</name>
    <name type="common">pig whipworm</name>
    <dbReference type="NCBI Taxonomy" id="68888"/>
    <lineage>
        <taxon>Eukaryota</taxon>
        <taxon>Metazoa</taxon>
        <taxon>Ecdysozoa</taxon>
        <taxon>Nematoda</taxon>
        <taxon>Enoplea</taxon>
        <taxon>Dorylaimia</taxon>
        <taxon>Trichinellida</taxon>
        <taxon>Trichuridae</taxon>
        <taxon>Trichuris</taxon>
    </lineage>
</organism>
<keyword evidence="1" id="KW-1133">Transmembrane helix</keyword>
<feature type="transmembrane region" description="Helical" evidence="1">
    <location>
        <begin position="12"/>
        <end position="32"/>
    </location>
</feature>
<evidence type="ECO:0008006" key="5">
    <source>
        <dbReference type="Google" id="ProtNLM"/>
    </source>
</evidence>
<dbReference type="EMBL" id="KL363201">
    <property type="protein sequence ID" value="KFD55233.1"/>
    <property type="molecule type" value="Genomic_DNA"/>
</dbReference>
<keyword evidence="4" id="KW-1185">Reference proteome</keyword>
<sequence>MSFRLLFSSSSATAMSTGIYTKHVVSFLFYQLVNGFRVDMPSNVEFICALILQFCSLAFTSGNSTAVSSSVPLQATTVVTTVRQVVGIISIVVNTFMIFVLLARGKFSVEMANLTAFVISSQLQAIGSMVSGIRFSNIRHRVYNPIVLASDCLLTYSDISLGHLNYLLRPLLFIHIGVMGVASAFTKPFHERKLRRVNIALLMAVFLICLLYVAAVWLEVFLVYHNWLVSQKCEYWTSIPVHHQQFQKCMYIFGVAFATILLCSVLLVKRFGRKEMLNMAQVEVIKRLLPLPIIGLIFRACPMVAGFLLARTYTAYTVRMLLYLTDDFLVVCYCAAYCYFHPDVRDYIIDLWSVVTDSF</sequence>
<feature type="transmembrane region" description="Helical" evidence="1">
    <location>
        <begin position="44"/>
        <end position="62"/>
    </location>
</feature>
<feature type="transmembrane region" description="Helical" evidence="1">
    <location>
        <begin position="288"/>
        <end position="309"/>
    </location>
</feature>
<protein>
    <recommendedName>
        <fullName evidence="5">G-protein coupled receptors family 1 profile domain-containing protein</fullName>
    </recommendedName>
</protein>
<proteinExistence type="predicted"/>
<reference evidence="2 4" key="1">
    <citation type="journal article" date="2014" name="Nat. Genet.">
        <title>Genome and transcriptome of the porcine whipworm Trichuris suis.</title>
        <authorList>
            <person name="Jex A.R."/>
            <person name="Nejsum P."/>
            <person name="Schwarz E.M."/>
            <person name="Hu L."/>
            <person name="Young N.D."/>
            <person name="Hall R.S."/>
            <person name="Korhonen P.K."/>
            <person name="Liao S."/>
            <person name="Thamsborg S."/>
            <person name="Xia J."/>
            <person name="Xu P."/>
            <person name="Wang S."/>
            <person name="Scheerlinck J.P."/>
            <person name="Hofmann A."/>
            <person name="Sternberg P.W."/>
            <person name="Wang J."/>
            <person name="Gasser R.B."/>
        </authorList>
    </citation>
    <scope>NUCLEOTIDE SEQUENCE [LARGE SCALE GENOMIC DNA]</scope>
    <source>
        <strain evidence="3">DCEP-RM93F</strain>
        <strain evidence="2">DCEP-RM93M</strain>
    </source>
</reference>
<feature type="transmembrane region" description="Helical" evidence="1">
    <location>
        <begin position="82"/>
        <end position="102"/>
    </location>
</feature>
<feature type="transmembrane region" description="Helical" evidence="1">
    <location>
        <begin position="114"/>
        <end position="135"/>
    </location>
</feature>
<evidence type="ECO:0000313" key="2">
    <source>
        <dbReference type="EMBL" id="KFD55233.1"/>
    </source>
</evidence>
<keyword evidence="1" id="KW-0812">Transmembrane</keyword>
<evidence type="ECO:0000313" key="4">
    <source>
        <dbReference type="Proteomes" id="UP000030764"/>
    </source>
</evidence>
<dbReference type="Proteomes" id="UP000030758">
    <property type="component" value="Unassembled WGS sequence"/>
</dbReference>
<feature type="transmembrane region" description="Helical" evidence="1">
    <location>
        <begin position="321"/>
        <end position="340"/>
    </location>
</feature>
<evidence type="ECO:0000313" key="3">
    <source>
        <dbReference type="EMBL" id="KFD60071.1"/>
    </source>
</evidence>
<gene>
    <name evidence="2" type="ORF">M513_03874</name>
    <name evidence="3" type="ORF">M514_03874</name>
</gene>
<dbReference type="EMBL" id="KL367697">
    <property type="protein sequence ID" value="KFD60071.1"/>
    <property type="molecule type" value="Genomic_DNA"/>
</dbReference>
<dbReference type="Proteomes" id="UP000030764">
    <property type="component" value="Unassembled WGS sequence"/>
</dbReference>
<evidence type="ECO:0000256" key="1">
    <source>
        <dbReference type="SAM" id="Phobius"/>
    </source>
</evidence>
<keyword evidence="1" id="KW-0472">Membrane</keyword>
<name>A0A085MDD7_9BILA</name>
<feature type="transmembrane region" description="Helical" evidence="1">
    <location>
        <begin position="166"/>
        <end position="185"/>
    </location>
</feature>
<feature type="transmembrane region" description="Helical" evidence="1">
    <location>
        <begin position="250"/>
        <end position="268"/>
    </location>
</feature>
<dbReference type="AlphaFoldDB" id="A0A085MDD7"/>
<feature type="transmembrane region" description="Helical" evidence="1">
    <location>
        <begin position="197"/>
        <end position="218"/>
    </location>
</feature>